<sequence>MLLLRALAGIHRQQPLQALLMLGGLALSIAVVVAIDISIGSAREAFSEARRSLSGDVSHRVVAVSGRLDQRLYAELRLDGLRAAPVLEGRVRTAAGPLAVLGIDPLAEWQLRPDLLRQQGSSDAPNLLAPRGIALSLPLARRLGLDAGQSLDLPATQPPLEVVAVLGDAGSPETALADIGLAQTLLDAEGLLSRIDLRLDPEQVDPLITRLPPGTALVASAEADGKVLGMSRAFEINLQALSLLALLVGVFLVFQSLGFLGLRRRPLIARLRALGVARPALARWLLVEAALIGLAAALIGLLLGMLLALPLQQGIARSYDALFFDVGSVAARLDALTAGKALLLGLGGALAAAWRPLREALSVEPLEGMRDATLEARAADTQRARRWPALVLAAGSLALLALGPEHLLVAFAALFGLLIALLGLLPPLAAALVAALRRLLGQHAPVRVELLLASVQGGLSRTGTALAALTLAMATLVGMSAMIDSFRGSVMRWIDHSLTADVYLSPAEGERLPQGLPERLARVDGVAAVATTLRRQLTLDSGPVWLVAYDLPPRGFAGFEFLAGDSDDLYPRFQRGEALISEPLARRLDLAPGDVLRLPTGNGPHDLPVAAVYRDYASPQGTLAIHRTHYAALFDDPSISGAALFAEPEALPALDAALPGLLARTPGVRASRASEIRERSLEVFARTFAVTDVLRALAGLIAAVAVFGALSALQLERQRELALLRCLGYPPSALTRLQLGQGLLLGLLAALFALPLGALLAALLTEVIQQRAFGWSMRLRIGPGPLLGTAALAAACALLAAWWPARRIARVPLPNLLRGPG</sequence>
<dbReference type="Proteomes" id="UP001431449">
    <property type="component" value="Unassembled WGS sequence"/>
</dbReference>
<dbReference type="InterPro" id="IPR003838">
    <property type="entry name" value="ABC3_permease_C"/>
</dbReference>
<comment type="caution">
    <text evidence="9">The sequence shown here is derived from an EMBL/GenBank/DDBJ whole genome shotgun (WGS) entry which is preliminary data.</text>
</comment>
<evidence type="ECO:0000259" key="7">
    <source>
        <dbReference type="Pfam" id="PF02687"/>
    </source>
</evidence>
<dbReference type="PANTHER" id="PTHR30287:SF2">
    <property type="entry name" value="BLL1001 PROTEIN"/>
    <property type="match status" value="1"/>
</dbReference>
<keyword evidence="3 6" id="KW-0812">Transmembrane</keyword>
<feature type="transmembrane region" description="Helical" evidence="6">
    <location>
        <begin position="693"/>
        <end position="715"/>
    </location>
</feature>
<feature type="transmembrane region" description="Helical" evidence="6">
    <location>
        <begin position="464"/>
        <end position="483"/>
    </location>
</feature>
<dbReference type="Pfam" id="PF02687">
    <property type="entry name" value="FtsX"/>
    <property type="match status" value="2"/>
</dbReference>
<keyword evidence="10" id="KW-1185">Reference proteome</keyword>
<keyword evidence="5 6" id="KW-0472">Membrane</keyword>
<evidence type="ECO:0000256" key="3">
    <source>
        <dbReference type="ARBA" id="ARBA00022692"/>
    </source>
</evidence>
<feature type="domain" description="MacB-like periplasmic core" evidence="8">
    <location>
        <begin position="462"/>
        <end position="617"/>
    </location>
</feature>
<dbReference type="PANTHER" id="PTHR30287">
    <property type="entry name" value="MEMBRANE COMPONENT OF PREDICTED ABC SUPERFAMILY METABOLITE UPTAKE TRANSPORTER"/>
    <property type="match status" value="1"/>
</dbReference>
<evidence type="ECO:0000256" key="1">
    <source>
        <dbReference type="ARBA" id="ARBA00004651"/>
    </source>
</evidence>
<keyword evidence="4 6" id="KW-1133">Transmembrane helix</keyword>
<feature type="transmembrane region" description="Helical" evidence="6">
    <location>
        <begin position="240"/>
        <end position="262"/>
    </location>
</feature>
<feature type="transmembrane region" description="Helical" evidence="6">
    <location>
        <begin position="387"/>
        <end position="403"/>
    </location>
</feature>
<dbReference type="Pfam" id="PF12704">
    <property type="entry name" value="MacB_PCD"/>
    <property type="match status" value="1"/>
</dbReference>
<feature type="transmembrane region" description="Helical" evidence="6">
    <location>
        <begin position="784"/>
        <end position="803"/>
    </location>
</feature>
<evidence type="ECO:0000259" key="8">
    <source>
        <dbReference type="Pfam" id="PF12704"/>
    </source>
</evidence>
<gene>
    <name evidence="9" type="ORF">M0G41_08610</name>
</gene>
<evidence type="ECO:0000313" key="10">
    <source>
        <dbReference type="Proteomes" id="UP001431449"/>
    </source>
</evidence>
<protein>
    <submittedName>
        <fullName evidence="9">FtsX-like permease family protein</fullName>
    </submittedName>
</protein>
<proteinExistence type="predicted"/>
<dbReference type="EMBL" id="JALNMH010000006">
    <property type="protein sequence ID" value="MCK7593729.1"/>
    <property type="molecule type" value="Genomic_DNA"/>
</dbReference>
<feature type="transmembrane region" description="Helical" evidence="6">
    <location>
        <begin position="743"/>
        <end position="764"/>
    </location>
</feature>
<evidence type="ECO:0000313" key="9">
    <source>
        <dbReference type="EMBL" id="MCK7593729.1"/>
    </source>
</evidence>
<feature type="transmembrane region" description="Helical" evidence="6">
    <location>
        <begin position="283"/>
        <end position="309"/>
    </location>
</feature>
<evidence type="ECO:0000256" key="2">
    <source>
        <dbReference type="ARBA" id="ARBA00022475"/>
    </source>
</evidence>
<organism evidence="9 10">
    <name type="scientific">Pseudomarimonas salicorniae</name>
    <dbReference type="NCBI Taxonomy" id="2933270"/>
    <lineage>
        <taxon>Bacteria</taxon>
        <taxon>Pseudomonadati</taxon>
        <taxon>Pseudomonadota</taxon>
        <taxon>Gammaproteobacteria</taxon>
        <taxon>Lysobacterales</taxon>
        <taxon>Lysobacteraceae</taxon>
        <taxon>Pseudomarimonas</taxon>
    </lineage>
</organism>
<feature type="transmembrane region" description="Helical" evidence="6">
    <location>
        <begin position="409"/>
        <end position="436"/>
    </location>
</feature>
<accession>A0ABT0GHT6</accession>
<evidence type="ECO:0000256" key="4">
    <source>
        <dbReference type="ARBA" id="ARBA00022989"/>
    </source>
</evidence>
<evidence type="ECO:0000256" key="5">
    <source>
        <dbReference type="ARBA" id="ARBA00023136"/>
    </source>
</evidence>
<dbReference type="InterPro" id="IPR025857">
    <property type="entry name" value="MacB_PCD"/>
</dbReference>
<comment type="subcellular location">
    <subcellularLocation>
        <location evidence="1">Cell membrane</location>
        <topology evidence="1">Multi-pass membrane protein</topology>
    </subcellularLocation>
</comment>
<reference evidence="9" key="1">
    <citation type="submission" date="2022-04" db="EMBL/GenBank/DDBJ databases">
        <title>Lysobacter sp. CAU 1642 isolated from sea sand.</title>
        <authorList>
            <person name="Kim W."/>
        </authorList>
    </citation>
    <scope>NUCLEOTIDE SEQUENCE</scope>
    <source>
        <strain evidence="9">CAU 1642</strain>
    </source>
</reference>
<keyword evidence="2" id="KW-1003">Cell membrane</keyword>
<dbReference type="RefSeq" id="WP_248207914.1">
    <property type="nucleotide sequence ID" value="NZ_JALNMH010000006.1"/>
</dbReference>
<evidence type="ECO:0000256" key="6">
    <source>
        <dbReference type="SAM" id="Phobius"/>
    </source>
</evidence>
<name>A0ABT0GHT6_9GAMM</name>
<feature type="domain" description="ABC3 transporter permease C-terminal" evidence="7">
    <location>
        <begin position="241"/>
        <end position="365"/>
    </location>
</feature>
<feature type="domain" description="ABC3 transporter permease C-terminal" evidence="7">
    <location>
        <begin position="697"/>
        <end position="812"/>
    </location>
</feature>
<dbReference type="InterPro" id="IPR038766">
    <property type="entry name" value="Membrane_comp_ABC_pdt"/>
</dbReference>